<dbReference type="InterPro" id="IPR050789">
    <property type="entry name" value="Diverse_Enzym_Activities"/>
</dbReference>
<gene>
    <name evidence="2" type="ORF">GCM10009850_116650</name>
</gene>
<dbReference type="Pfam" id="PF00144">
    <property type="entry name" value="Beta-lactamase"/>
    <property type="match status" value="1"/>
</dbReference>
<evidence type="ECO:0000259" key="1">
    <source>
        <dbReference type="Pfam" id="PF00144"/>
    </source>
</evidence>
<name>A0ABN3D327_9ACTN</name>
<reference evidence="3" key="1">
    <citation type="journal article" date="2019" name="Int. J. Syst. Evol. Microbiol.">
        <title>The Global Catalogue of Microorganisms (GCM) 10K type strain sequencing project: providing services to taxonomists for standard genome sequencing and annotation.</title>
        <authorList>
            <consortium name="The Broad Institute Genomics Platform"/>
            <consortium name="The Broad Institute Genome Sequencing Center for Infectious Disease"/>
            <person name="Wu L."/>
            <person name="Ma J."/>
        </authorList>
    </citation>
    <scope>NUCLEOTIDE SEQUENCE [LARGE SCALE GENOMIC DNA]</scope>
    <source>
        <strain evidence="3">JCM 16114</strain>
    </source>
</reference>
<accession>A0ABN3D327</accession>
<proteinExistence type="predicted"/>
<sequence>MHDQLDMRDAIDRMLNRRPAVGLAVGVVRDGALEFFHGHGVADIASKTPITEDTVFRIASITKTFTAIAVMQLWEQGQVDLDAPAGQYLRAYRLIPAKPGHRPATVRQLLTHTAGIPQMVHPAQALRSGWFGESVELGRPLPTLAEHYRGRLRLAAEPGTVFTYTDHGFATLGQIVEDVSGQPLHRYLREHVFTPLGMDDTDLVRSARIASRLATGYRLRAGGPEPITDRQWITTAASSAYSTSRDMARYLAALAGGGANRHGSVLKPATTAYMYEPHYRTDPRLPGIGLAFFRTGGGGRLAVEHQGILPGFNSQIFVAPDHGVAVMAFTNGSPQALTWLPAETGRLLNRLTGVPDDTVRNGIPHHPELWGELCGRYRPRAQRTDMQVWSMFGAGAEVVVRKGRLWLRVLSPLPSLYKGFPLHPDDARDPYAFTIDLSEFGIGTARLVFQHGSPDTSLHLDLLPLSLDRRPAAANPRIWAAAALTAATAAVAVRARHRRHVA</sequence>
<dbReference type="InterPro" id="IPR012338">
    <property type="entry name" value="Beta-lactam/transpept-like"/>
</dbReference>
<dbReference type="InterPro" id="IPR001466">
    <property type="entry name" value="Beta-lactam-related"/>
</dbReference>
<dbReference type="PANTHER" id="PTHR43283:SF18">
    <property type="match status" value="1"/>
</dbReference>
<dbReference type="Proteomes" id="UP001499843">
    <property type="component" value="Unassembled WGS sequence"/>
</dbReference>
<comment type="caution">
    <text evidence="2">The sequence shown here is derived from an EMBL/GenBank/DDBJ whole genome shotgun (WGS) entry which is preliminary data.</text>
</comment>
<protein>
    <recommendedName>
        <fullName evidence="1">Beta-lactamase-related domain-containing protein</fullName>
    </recommendedName>
</protein>
<dbReference type="PANTHER" id="PTHR43283">
    <property type="entry name" value="BETA-LACTAMASE-RELATED"/>
    <property type="match status" value="1"/>
</dbReference>
<keyword evidence="3" id="KW-1185">Reference proteome</keyword>
<dbReference type="SUPFAM" id="SSF56601">
    <property type="entry name" value="beta-lactamase/transpeptidase-like"/>
    <property type="match status" value="1"/>
</dbReference>
<organism evidence="2 3">
    <name type="scientific">Nonomuraea monospora</name>
    <dbReference type="NCBI Taxonomy" id="568818"/>
    <lineage>
        <taxon>Bacteria</taxon>
        <taxon>Bacillati</taxon>
        <taxon>Actinomycetota</taxon>
        <taxon>Actinomycetes</taxon>
        <taxon>Streptosporangiales</taxon>
        <taxon>Streptosporangiaceae</taxon>
        <taxon>Nonomuraea</taxon>
    </lineage>
</organism>
<feature type="domain" description="Beta-lactamase-related" evidence="1">
    <location>
        <begin position="10"/>
        <end position="334"/>
    </location>
</feature>
<dbReference type="EMBL" id="BAAAQX010000063">
    <property type="protein sequence ID" value="GAA2216196.1"/>
    <property type="molecule type" value="Genomic_DNA"/>
</dbReference>
<dbReference type="RefSeq" id="WP_344495576.1">
    <property type="nucleotide sequence ID" value="NZ_BAAAQX010000063.1"/>
</dbReference>
<evidence type="ECO:0000313" key="3">
    <source>
        <dbReference type="Proteomes" id="UP001499843"/>
    </source>
</evidence>
<evidence type="ECO:0000313" key="2">
    <source>
        <dbReference type="EMBL" id="GAA2216196.1"/>
    </source>
</evidence>
<dbReference type="Gene3D" id="3.40.710.10">
    <property type="entry name" value="DD-peptidase/beta-lactamase superfamily"/>
    <property type="match status" value="1"/>
</dbReference>